<accession>A0A9P7RSZ9</accession>
<comment type="caution">
    <text evidence="1">The sequence shown here is derived from an EMBL/GenBank/DDBJ whole genome shotgun (WGS) entry which is preliminary data.</text>
</comment>
<name>A0A9P7RSZ9_9AGAR</name>
<protein>
    <submittedName>
        <fullName evidence="1">Uncharacterized protein</fullName>
    </submittedName>
</protein>
<evidence type="ECO:0000313" key="1">
    <source>
        <dbReference type="EMBL" id="KAG7088686.1"/>
    </source>
</evidence>
<proteinExistence type="predicted"/>
<dbReference type="Proteomes" id="UP001049176">
    <property type="component" value="Chromosome 8"/>
</dbReference>
<keyword evidence="2" id="KW-1185">Reference proteome</keyword>
<reference evidence="1" key="1">
    <citation type="journal article" date="2021" name="Genome Biol. Evol.">
        <title>The assembled and annotated genome of the fairy-ring fungus Marasmius oreades.</title>
        <authorList>
            <person name="Hiltunen M."/>
            <person name="Ament-Velasquez S.L."/>
            <person name="Johannesson H."/>
        </authorList>
    </citation>
    <scope>NUCLEOTIDE SEQUENCE</scope>
    <source>
        <strain evidence="1">03SP1</strain>
    </source>
</reference>
<organism evidence="1 2">
    <name type="scientific">Marasmius oreades</name>
    <name type="common">fairy-ring Marasmius</name>
    <dbReference type="NCBI Taxonomy" id="181124"/>
    <lineage>
        <taxon>Eukaryota</taxon>
        <taxon>Fungi</taxon>
        <taxon>Dikarya</taxon>
        <taxon>Basidiomycota</taxon>
        <taxon>Agaricomycotina</taxon>
        <taxon>Agaricomycetes</taxon>
        <taxon>Agaricomycetidae</taxon>
        <taxon>Agaricales</taxon>
        <taxon>Marasmiineae</taxon>
        <taxon>Marasmiaceae</taxon>
        <taxon>Marasmius</taxon>
    </lineage>
</organism>
<sequence length="165" mass="18929">MSSFEEFAEVAKDGNERSRREFWMRLRGFLCFRVERVLGTTRIRVRKRALAVPSRLVLLVVRLKTVVFTKIRMDEDPPELTQSRPRLLLCTRPESQTREDCCETSACSYPSTSFNSFRISCFWLFPSTCFIDCDSMHHPNSGSVGRSDLPGFHHEVGQVACGADE</sequence>
<dbReference type="KEGG" id="more:E1B28_012657"/>
<dbReference type="GeneID" id="66081732"/>
<dbReference type="AlphaFoldDB" id="A0A9P7RSZ9"/>
<dbReference type="RefSeq" id="XP_043005157.1">
    <property type="nucleotide sequence ID" value="XM_043157789.1"/>
</dbReference>
<dbReference type="EMBL" id="CM032188">
    <property type="protein sequence ID" value="KAG7088686.1"/>
    <property type="molecule type" value="Genomic_DNA"/>
</dbReference>
<evidence type="ECO:0000313" key="2">
    <source>
        <dbReference type="Proteomes" id="UP001049176"/>
    </source>
</evidence>
<gene>
    <name evidence="1" type="ORF">E1B28_012657</name>
</gene>